<evidence type="ECO:0000259" key="4">
    <source>
        <dbReference type="Pfam" id="PF24883"/>
    </source>
</evidence>
<feature type="repeat" description="ANK" evidence="3">
    <location>
        <begin position="1117"/>
        <end position="1149"/>
    </location>
</feature>
<accession>A0A8H7XUB2</accession>
<feature type="domain" description="Nephrocystin 3-like N-terminal" evidence="4">
    <location>
        <begin position="390"/>
        <end position="441"/>
    </location>
</feature>
<keyword evidence="1" id="KW-0677">Repeat</keyword>
<dbReference type="PANTHER" id="PTHR24198:SF165">
    <property type="entry name" value="ANKYRIN REPEAT-CONTAINING PROTEIN-RELATED"/>
    <property type="match status" value="1"/>
</dbReference>
<evidence type="ECO:0000256" key="1">
    <source>
        <dbReference type="ARBA" id="ARBA00022737"/>
    </source>
</evidence>
<dbReference type="InterPro" id="IPR036770">
    <property type="entry name" value="Ankyrin_rpt-contain_sf"/>
</dbReference>
<dbReference type="PROSITE" id="PS50088">
    <property type="entry name" value="ANK_REPEAT"/>
    <property type="match status" value="12"/>
</dbReference>
<dbReference type="Pfam" id="PF24883">
    <property type="entry name" value="NPHP3_N"/>
    <property type="match status" value="1"/>
</dbReference>
<feature type="repeat" description="ANK" evidence="3">
    <location>
        <begin position="952"/>
        <end position="984"/>
    </location>
</feature>
<dbReference type="PROSITE" id="PS50297">
    <property type="entry name" value="ANK_REP_REGION"/>
    <property type="match status" value="10"/>
</dbReference>
<dbReference type="GO" id="GO:0005737">
    <property type="term" value="C:cytoplasm"/>
    <property type="evidence" value="ECO:0007669"/>
    <property type="project" value="TreeGrafter"/>
</dbReference>
<dbReference type="AlphaFoldDB" id="A0A8H7XUB2"/>
<name>A0A8H7XUB2_PSICU</name>
<dbReference type="Pfam" id="PF13637">
    <property type="entry name" value="Ank_4"/>
    <property type="match status" value="1"/>
</dbReference>
<protein>
    <recommendedName>
        <fullName evidence="4">Nephrocystin 3-like N-terminal domain-containing protein</fullName>
    </recommendedName>
</protein>
<dbReference type="InterPro" id="IPR002110">
    <property type="entry name" value="Ankyrin_rpt"/>
</dbReference>
<dbReference type="PANTHER" id="PTHR24198">
    <property type="entry name" value="ANKYRIN REPEAT AND PROTEIN KINASE DOMAIN-CONTAINING PROTEIN"/>
    <property type="match status" value="1"/>
</dbReference>
<dbReference type="SMART" id="SM00248">
    <property type="entry name" value="ANK"/>
    <property type="match status" value="13"/>
</dbReference>
<feature type="repeat" description="ANK" evidence="3">
    <location>
        <begin position="1018"/>
        <end position="1050"/>
    </location>
</feature>
<feature type="repeat" description="ANK" evidence="3">
    <location>
        <begin position="1084"/>
        <end position="1116"/>
    </location>
</feature>
<dbReference type="EMBL" id="JAFIQS010000006">
    <property type="protein sequence ID" value="KAG5167771.1"/>
    <property type="molecule type" value="Genomic_DNA"/>
</dbReference>
<evidence type="ECO:0000256" key="2">
    <source>
        <dbReference type="ARBA" id="ARBA00023043"/>
    </source>
</evidence>
<dbReference type="InterPro" id="IPR056884">
    <property type="entry name" value="NPHP3-like_N"/>
</dbReference>
<organism evidence="5">
    <name type="scientific">Psilocybe cubensis</name>
    <name type="common">Psychedelic mushroom</name>
    <name type="synonym">Stropharia cubensis</name>
    <dbReference type="NCBI Taxonomy" id="181762"/>
    <lineage>
        <taxon>Eukaryota</taxon>
        <taxon>Fungi</taxon>
        <taxon>Dikarya</taxon>
        <taxon>Basidiomycota</taxon>
        <taxon>Agaricomycotina</taxon>
        <taxon>Agaricomycetes</taxon>
        <taxon>Agaricomycetidae</taxon>
        <taxon>Agaricales</taxon>
        <taxon>Agaricineae</taxon>
        <taxon>Strophariaceae</taxon>
        <taxon>Psilocybe</taxon>
    </lineage>
</organism>
<gene>
    <name evidence="5" type="ORF">JR316_006362</name>
</gene>
<feature type="repeat" description="ANK" evidence="3">
    <location>
        <begin position="985"/>
        <end position="1017"/>
    </location>
</feature>
<feature type="repeat" description="ANK" evidence="3">
    <location>
        <begin position="1183"/>
        <end position="1215"/>
    </location>
</feature>
<evidence type="ECO:0000256" key="3">
    <source>
        <dbReference type="PROSITE-ProRule" id="PRU00023"/>
    </source>
</evidence>
<feature type="repeat" description="ANK" evidence="3">
    <location>
        <begin position="886"/>
        <end position="918"/>
    </location>
</feature>
<feature type="repeat" description="ANK" evidence="3">
    <location>
        <begin position="1051"/>
        <end position="1083"/>
    </location>
</feature>
<feature type="repeat" description="ANK" evidence="3">
    <location>
        <begin position="1150"/>
        <end position="1182"/>
    </location>
</feature>
<dbReference type="Gene3D" id="1.25.40.20">
    <property type="entry name" value="Ankyrin repeat-containing domain"/>
    <property type="match status" value="2"/>
</dbReference>
<comment type="caution">
    <text evidence="5">The sequence shown here is derived from an EMBL/GenBank/DDBJ whole genome shotgun (WGS) entry which is preliminary data.</text>
</comment>
<feature type="repeat" description="ANK" evidence="3">
    <location>
        <begin position="919"/>
        <end position="951"/>
    </location>
</feature>
<dbReference type="SUPFAM" id="SSF48403">
    <property type="entry name" value="Ankyrin repeat"/>
    <property type="match status" value="1"/>
</dbReference>
<feature type="repeat" description="ANK" evidence="3">
    <location>
        <begin position="853"/>
        <end position="885"/>
    </location>
</feature>
<dbReference type="Pfam" id="PF12796">
    <property type="entry name" value="Ank_2"/>
    <property type="match status" value="3"/>
</dbReference>
<reference evidence="5" key="1">
    <citation type="submission" date="2021-02" db="EMBL/GenBank/DDBJ databases">
        <title>Psilocybe cubensis genome.</title>
        <authorList>
            <person name="Mckernan K.J."/>
            <person name="Crawford S."/>
            <person name="Trippe A."/>
            <person name="Kane L.T."/>
            <person name="Mclaughlin S."/>
        </authorList>
    </citation>
    <scope>NUCLEOTIDE SEQUENCE [LARGE SCALE GENOMIC DNA]</scope>
    <source>
        <strain evidence="5">MGC-MH-2018</strain>
    </source>
</reference>
<keyword evidence="2 3" id="KW-0040">ANK repeat</keyword>
<proteinExistence type="predicted"/>
<feature type="repeat" description="ANK" evidence="3">
    <location>
        <begin position="820"/>
        <end position="852"/>
    </location>
</feature>
<dbReference type="Pfam" id="PF00023">
    <property type="entry name" value="Ank"/>
    <property type="match status" value="1"/>
</dbReference>
<evidence type="ECO:0000313" key="5">
    <source>
        <dbReference type="EMBL" id="KAG5167771.1"/>
    </source>
</evidence>
<sequence>MPPGNHLLLSGILSHIDIKGDILNGNRNRSSYWVQIYVDNQEIIKSDKIKAHSGKLTWKWDLGTKIHFSPSSVVRIELYRGFKSTAIGKFRQFQVHVAQFEEQIVQLLDNGSTSFALKDKKDQSVAEIKMSLFLSETPNEFISDFMKKVEHDVANLKDIDGVTKQVLSVLGPVLKSTKTMMDTFADAHPILKISWKFISTIYDDTQETEIRDQSIRELAENLREMLATANEKLDLPKIPEAVDIIQEIGQHSLQVASIIHKYTQLPYNERTLTLSTGNLGKRIKECQSKFLALKERFYERVQLEMNKAVKENQDMMKDVKKEVTKVKDDALEKKIIEWLWHSAPPLNFSQNYNEANKKRQGETCSWFLEDERFGQWLHHSGFIWVYGKETLQRIMEGFDDVFMAIDALDECLDRQRTLNWIQKLLTKFHGQTNIHLIITSRHETDISSVFHDLGGDHIDVLNSENNDVEGYIREKMKLGKLQQLNENYRSEIERKLLDCADGSFRYIALMLAEVEKCSNLAMLETTLTELPKDLDEIYGRILRKCDSKKALDLRRFLQFLAFSIRDITLEELAEIITVEFTPENEPVYNSNKRYFNPIDVLELCGGLVVTVRNVKSHNQNKDYIKLSHFSVKEYLMSSHVQDVFHLAKTTSQIEISKTLLSYLLETYAATLNINNLGPSNFPLQSHAIRHWHSYVQCQGVDKDNIVCKLVISLLRLGDSTGFNNQVINILYNKELKTKTAESRMICQASVLGLCGVVEVLLKEVNDIILTKKSMDGKNLHQERVNGKYSDALQAASCMGYGLVVETLLQHGADINVVFGTYGTALQAASYMGHKLLVEILLQHGADVNVVGGKYGTAVQAACYMGHRLVVETLLQYGADVNIVGGDDGTALQAASYMGHKLLVEILLQHGADVNVVGGKYGTAVQAACYMGHRLVVETLLQYGADVNIVGGDDGTALQAASYMGHKLLVEILLQHGADVNVVGGKYGTALQAACYMGHRLVVETLLQYGADVNIVGGDDGTALQAASFWGYELVVETLLKHGADVNAVDGEYGTALQLASYKGSKLVVETLLKHGAEVNIVCGEYGTALQVASYMGYESVVETLLKHGADANILGGKFGTALQIASYAGYELVVETLLQHGADANVLGGSYGTALQVASYIGFNSVVETLLQHGADVNVLGGKFGTALQAACSKNHEKVIQLLLSHGAKVTSLDYLDCISNPALQVELCIAYSAHKESISNPLQIMPEN</sequence>